<organism evidence="1 2">
    <name type="scientific">Massilia eburnea</name>
    <dbReference type="NCBI Taxonomy" id="1776165"/>
    <lineage>
        <taxon>Bacteria</taxon>
        <taxon>Pseudomonadati</taxon>
        <taxon>Pseudomonadota</taxon>
        <taxon>Betaproteobacteria</taxon>
        <taxon>Burkholderiales</taxon>
        <taxon>Oxalobacteraceae</taxon>
        <taxon>Telluria group</taxon>
        <taxon>Massilia</taxon>
    </lineage>
</organism>
<dbReference type="Proteomes" id="UP000472320">
    <property type="component" value="Unassembled WGS sequence"/>
</dbReference>
<gene>
    <name evidence="1" type="ORF">GM658_06385</name>
</gene>
<comment type="caution">
    <text evidence="1">The sequence shown here is derived from an EMBL/GenBank/DDBJ whole genome shotgun (WGS) entry which is preliminary data.</text>
</comment>
<keyword evidence="2" id="KW-1185">Reference proteome</keyword>
<name>A0A6L6QEE6_9BURK</name>
<evidence type="ECO:0000313" key="2">
    <source>
        <dbReference type="Proteomes" id="UP000472320"/>
    </source>
</evidence>
<dbReference type="EMBL" id="WNKX01000004">
    <property type="protein sequence ID" value="MTW10227.1"/>
    <property type="molecule type" value="Genomic_DNA"/>
</dbReference>
<reference evidence="1 2" key="1">
    <citation type="submission" date="2019-11" db="EMBL/GenBank/DDBJ databases">
        <title>Type strains purchased from KCTC, JCM and DSMZ.</title>
        <authorList>
            <person name="Lu H."/>
        </authorList>
    </citation>
    <scope>NUCLEOTIDE SEQUENCE [LARGE SCALE GENOMIC DNA]</scope>
    <source>
        <strain evidence="1 2">JCM 31587</strain>
    </source>
</reference>
<sequence length="220" mass="24715">MLSISTKVERIVTESPFLSEGLRRGLINLSELARQLQPQLQNDLWKPVGQAAVVMALRRVAGRLPDRDAQELVLAQQSGQLTARTDLVEFTFRRSDHIDDCHRQLLERAGTGHGLYLTVTRGSEEVVVICSRPFIGLVEQIFANERLLARLENLNAVTLQLTADSWRTPGIYHAILKKLAWDKVNLINLISTHTELTLLLEKEHTGAAFSVLSNMIAHKH</sequence>
<evidence type="ECO:0008006" key="3">
    <source>
        <dbReference type="Google" id="ProtNLM"/>
    </source>
</evidence>
<dbReference type="RefSeq" id="WP_155453187.1">
    <property type="nucleotide sequence ID" value="NZ_WNKX01000004.1"/>
</dbReference>
<dbReference type="OrthoDB" id="368469at2"/>
<evidence type="ECO:0000313" key="1">
    <source>
        <dbReference type="EMBL" id="MTW10227.1"/>
    </source>
</evidence>
<proteinExistence type="predicted"/>
<dbReference type="AlphaFoldDB" id="A0A6L6QEE6"/>
<protein>
    <recommendedName>
        <fullName evidence="3">Aspartate kinase</fullName>
    </recommendedName>
</protein>
<accession>A0A6L6QEE6</accession>